<feature type="transmembrane region" description="Helical" evidence="1">
    <location>
        <begin position="6"/>
        <end position="26"/>
    </location>
</feature>
<dbReference type="eggNOG" id="COG5001">
    <property type="taxonomic scope" value="Bacteria"/>
</dbReference>
<keyword evidence="1" id="KW-0472">Membrane</keyword>
<feature type="transmembrane region" description="Helical" evidence="1">
    <location>
        <begin position="284"/>
        <end position="304"/>
    </location>
</feature>
<keyword evidence="5" id="KW-1185">Reference proteome</keyword>
<feature type="transmembrane region" description="Helical" evidence="1">
    <location>
        <begin position="147"/>
        <end position="169"/>
    </location>
</feature>
<reference evidence="4 5" key="2">
    <citation type="journal article" date="2012" name="Stand. Genomic Sci.">
        <title>Complete Genome Sequence of Clostridium clariflavum DSM 19732.</title>
        <authorList>
            <person name="Izquierdo J.A."/>
            <person name="Goodwin L."/>
            <person name="Davenport K.W."/>
            <person name="Teshima H."/>
            <person name="Bruce D."/>
            <person name="Detter C."/>
            <person name="Tapia R."/>
            <person name="Han S."/>
            <person name="Land M."/>
            <person name="Hauser L."/>
            <person name="Jeffries C.D."/>
            <person name="Han J."/>
            <person name="Pitluck S."/>
            <person name="Nolan M."/>
            <person name="Chen A."/>
            <person name="Huntemann M."/>
            <person name="Mavromatis K."/>
            <person name="Mikhailova N."/>
            <person name="Liolios K."/>
            <person name="Woyke T."/>
            <person name="Lynd L.R."/>
        </authorList>
    </citation>
    <scope>NUCLEOTIDE SEQUENCE [LARGE SCALE GENOMIC DNA]</scope>
    <source>
        <strain evidence="5">DSM 19732 / NBRC 101661 / EBR45</strain>
    </source>
</reference>
<accession>G8LXY8</accession>
<evidence type="ECO:0000313" key="4">
    <source>
        <dbReference type="EMBL" id="AEV69920.1"/>
    </source>
</evidence>
<dbReference type="InterPro" id="IPR043128">
    <property type="entry name" value="Rev_trsase/Diguanyl_cyclase"/>
</dbReference>
<feature type="domain" description="EAL" evidence="2">
    <location>
        <begin position="773"/>
        <end position="1027"/>
    </location>
</feature>
<dbReference type="Pfam" id="PF00990">
    <property type="entry name" value="GGDEF"/>
    <property type="match status" value="1"/>
</dbReference>
<dbReference type="AlphaFoldDB" id="G8LXY8"/>
<dbReference type="SUPFAM" id="SSF141868">
    <property type="entry name" value="EAL domain-like"/>
    <property type="match status" value="1"/>
</dbReference>
<dbReference type="Proteomes" id="UP000005435">
    <property type="component" value="Chromosome"/>
</dbReference>
<dbReference type="KEGG" id="ccl:Clocl_3422"/>
<dbReference type="CDD" id="cd01948">
    <property type="entry name" value="EAL"/>
    <property type="match status" value="1"/>
</dbReference>
<dbReference type="Pfam" id="PF16927">
    <property type="entry name" value="HisKA_7TM"/>
    <property type="match status" value="1"/>
</dbReference>
<dbReference type="Gene3D" id="3.20.20.450">
    <property type="entry name" value="EAL domain"/>
    <property type="match status" value="1"/>
</dbReference>
<feature type="transmembrane region" description="Helical" evidence="1">
    <location>
        <begin position="33"/>
        <end position="54"/>
    </location>
</feature>
<organism evidence="4 5">
    <name type="scientific">Acetivibrio clariflavus (strain DSM 19732 / NBRC 101661 / EBR45)</name>
    <name type="common">Clostridium clariflavum</name>
    <dbReference type="NCBI Taxonomy" id="720554"/>
    <lineage>
        <taxon>Bacteria</taxon>
        <taxon>Bacillati</taxon>
        <taxon>Bacillota</taxon>
        <taxon>Clostridia</taxon>
        <taxon>Eubacteriales</taxon>
        <taxon>Oscillospiraceae</taxon>
        <taxon>Acetivibrio</taxon>
    </lineage>
</organism>
<evidence type="ECO:0000313" key="5">
    <source>
        <dbReference type="Proteomes" id="UP000005435"/>
    </source>
</evidence>
<feature type="transmembrane region" description="Helical" evidence="1">
    <location>
        <begin position="392"/>
        <end position="413"/>
    </location>
</feature>
<dbReference type="SMART" id="SM00052">
    <property type="entry name" value="EAL"/>
    <property type="match status" value="1"/>
</dbReference>
<evidence type="ECO:0000256" key="1">
    <source>
        <dbReference type="SAM" id="Phobius"/>
    </source>
</evidence>
<dbReference type="RefSeq" id="WP_014256450.1">
    <property type="nucleotide sequence ID" value="NC_016627.1"/>
</dbReference>
<evidence type="ECO:0000259" key="2">
    <source>
        <dbReference type="PROSITE" id="PS50883"/>
    </source>
</evidence>
<gene>
    <name evidence="4" type="ordered locus">Clocl_3422</name>
</gene>
<reference evidence="5" key="1">
    <citation type="submission" date="2011-12" db="EMBL/GenBank/DDBJ databases">
        <title>Complete sequence of Clostridium clariflavum DSM 19732.</title>
        <authorList>
            <consortium name="US DOE Joint Genome Institute"/>
            <person name="Lucas S."/>
            <person name="Han J."/>
            <person name="Lapidus A."/>
            <person name="Cheng J.-F."/>
            <person name="Goodwin L."/>
            <person name="Pitluck S."/>
            <person name="Peters L."/>
            <person name="Teshima H."/>
            <person name="Detter J.C."/>
            <person name="Han C."/>
            <person name="Tapia R."/>
            <person name="Land M."/>
            <person name="Hauser L."/>
            <person name="Kyrpides N."/>
            <person name="Ivanova N."/>
            <person name="Pagani I."/>
            <person name="Kitzmiller T."/>
            <person name="Lynd L."/>
            <person name="Izquierdo J."/>
            <person name="Woyke T."/>
        </authorList>
    </citation>
    <scope>NUCLEOTIDE SEQUENCE [LARGE SCALE GENOMIC DNA]</scope>
    <source>
        <strain evidence="5">DSM 19732 / NBRC 101661 / EBR45</strain>
    </source>
</reference>
<dbReference type="SMART" id="SM00267">
    <property type="entry name" value="GGDEF"/>
    <property type="match status" value="1"/>
</dbReference>
<name>G8LXY8_ACECE</name>
<dbReference type="InterPro" id="IPR035919">
    <property type="entry name" value="EAL_sf"/>
</dbReference>
<dbReference type="STRING" id="720554.Clocl_3422"/>
<feature type="transmembrane region" description="Helical" evidence="1">
    <location>
        <begin position="100"/>
        <end position="119"/>
    </location>
</feature>
<feature type="transmembrane region" description="Helical" evidence="1">
    <location>
        <begin position="181"/>
        <end position="205"/>
    </location>
</feature>
<dbReference type="PANTHER" id="PTHR44757:SF2">
    <property type="entry name" value="BIOFILM ARCHITECTURE MAINTENANCE PROTEIN MBAA"/>
    <property type="match status" value="1"/>
</dbReference>
<dbReference type="FunFam" id="3.30.70.270:FF:000001">
    <property type="entry name" value="Diguanylate cyclase domain protein"/>
    <property type="match status" value="1"/>
</dbReference>
<sequence length="1029" mass="117914">MPLPYIFSLLFLITTAVLLFYGLYVLSLNIKSSLHILFFILCLCLSVWSFSLSISNTAQNYETCLFWRRVGTLGWGTFFSFLLHFIVIITEKADILKKKWIYILIYLPAALNVFVFGLYEKIAVKQYNLIETSSGWVNVCCNTFWNWMLYAYDLSFFLVGFTLLVRWAVKLEEGDKKSKAYLICLLFACSFVAGTLSEVIINSMFSIKIPQIVPLLFIIPMTQVLYCIKRYGFMLKKKNSDSSDFHSILNEDSRERLYLNFSIAFLLGAFVNIGSMYFTKRANLEPVLLFSAFMIFIGIGLQAIQQLNIRLSYKDLLSNIILSISIPIITLRYFDYSAIYAGIIPVLFIVTSIAFSQKHILVLNGISSLFTLVWIWINSPSTIVVRFTHVDHAVRIILLLSIFIVAYYINYVYSKRLIENEEKLNAQKLLSRISSIFMNTNENNIEERINEVLKLCGNNFNIDRTFVLFFPNGQKTMKYFEWCSDCESPMNDAAKEKKVRKVFELLDISPFQQQEFDSLPYLAATMEEYMEKEYVRDEETISTIINPLRDKECVIGLMGFESAGQKLKFKEYHKETFKVLAHMISDIMLKVDAEKEINYRANYDALTGLPNRAMFMNQVRGAIKLAERSEKLVGIAFVDIDSFKYVNDTLGHDGGDSLLMKIGERISSCLRLYDIVARFGGDEFVIMIPQISHVEDICAVAEKITSSFKHPLTVGDQEFFITVSMGISVYPIDGNEVESLVKNAAAAMYISKENGKNKYTMCSSFLQKQIEVNANLTNSLHLAIQRKEFILNYQPQVNAQTGEIVGVEALIRWNHPQKGLISPGVFIPLAEKNGLINHIGQWVLQEACEQNNKWQKMGLKPIKMAVNLSLGQFLNPNLVEIVENILKKTQLDPAYLELEITESIATYDVEYITSTLNRLKDLGVTISIDDFGTEYSSLSRLRIMPVDKIKIDMRFTQGIYRGTKDESIIKVMLQLGKTFGLKVLAEGVENEYQLRFLKENQCDEIQGFYFYKPMPAEELELILRGNKNI</sequence>
<feature type="transmembrane region" description="Helical" evidence="1">
    <location>
        <begin position="66"/>
        <end position="88"/>
    </location>
</feature>
<dbReference type="OrthoDB" id="9762141at2"/>
<dbReference type="InterPro" id="IPR000160">
    <property type="entry name" value="GGDEF_dom"/>
</dbReference>
<dbReference type="InterPro" id="IPR052155">
    <property type="entry name" value="Biofilm_reg_signaling"/>
</dbReference>
<dbReference type="CDD" id="cd01949">
    <property type="entry name" value="GGDEF"/>
    <property type="match status" value="1"/>
</dbReference>
<feature type="transmembrane region" description="Helical" evidence="1">
    <location>
        <begin position="360"/>
        <end position="377"/>
    </location>
</feature>
<dbReference type="EMBL" id="CP003065">
    <property type="protein sequence ID" value="AEV69920.1"/>
    <property type="molecule type" value="Genomic_DNA"/>
</dbReference>
<feature type="transmembrane region" description="Helical" evidence="1">
    <location>
        <begin position="316"/>
        <end position="333"/>
    </location>
</feature>
<proteinExistence type="predicted"/>
<feature type="transmembrane region" description="Helical" evidence="1">
    <location>
        <begin position="211"/>
        <end position="228"/>
    </location>
</feature>
<feature type="domain" description="GGDEF" evidence="3">
    <location>
        <begin position="631"/>
        <end position="764"/>
    </location>
</feature>
<dbReference type="InterPro" id="IPR029787">
    <property type="entry name" value="Nucleotide_cyclase"/>
</dbReference>
<dbReference type="PROSITE" id="PS50883">
    <property type="entry name" value="EAL"/>
    <property type="match status" value="1"/>
</dbReference>
<dbReference type="PANTHER" id="PTHR44757">
    <property type="entry name" value="DIGUANYLATE CYCLASE DGCP"/>
    <property type="match status" value="1"/>
</dbReference>
<keyword evidence="1" id="KW-0812">Transmembrane</keyword>
<evidence type="ECO:0000259" key="3">
    <source>
        <dbReference type="PROSITE" id="PS50887"/>
    </source>
</evidence>
<dbReference type="Gene3D" id="3.30.70.270">
    <property type="match status" value="1"/>
</dbReference>
<dbReference type="Pfam" id="PF00563">
    <property type="entry name" value="EAL"/>
    <property type="match status" value="1"/>
</dbReference>
<dbReference type="NCBIfam" id="TIGR00254">
    <property type="entry name" value="GGDEF"/>
    <property type="match status" value="1"/>
</dbReference>
<dbReference type="PROSITE" id="PS50887">
    <property type="entry name" value="GGDEF"/>
    <property type="match status" value="1"/>
</dbReference>
<feature type="transmembrane region" description="Helical" evidence="1">
    <location>
        <begin position="339"/>
        <end position="355"/>
    </location>
</feature>
<dbReference type="SUPFAM" id="SSF55073">
    <property type="entry name" value="Nucleotide cyclase"/>
    <property type="match status" value="1"/>
</dbReference>
<keyword evidence="1" id="KW-1133">Transmembrane helix</keyword>
<feature type="transmembrane region" description="Helical" evidence="1">
    <location>
        <begin position="257"/>
        <end position="278"/>
    </location>
</feature>
<dbReference type="InterPro" id="IPR031621">
    <property type="entry name" value="HisKA_7TM"/>
</dbReference>
<dbReference type="InterPro" id="IPR001633">
    <property type="entry name" value="EAL_dom"/>
</dbReference>
<protein>
    <submittedName>
        <fullName evidence="4">Diguanylate cyclase (GGDEF) domain-containing protein</fullName>
    </submittedName>
</protein>
<dbReference type="HOGENOM" id="CLU_000445_70_49_9"/>